<dbReference type="InterPro" id="IPR013087">
    <property type="entry name" value="Znf_C2H2_type"/>
</dbReference>
<comment type="caution">
    <text evidence="2">The sequence shown here is derived from an EMBL/GenBank/DDBJ whole genome shotgun (WGS) entry which is preliminary data.</text>
</comment>
<reference evidence="2 3" key="1">
    <citation type="submission" date="2018-06" db="EMBL/GenBank/DDBJ databases">
        <title>Comparative genomics reveals the genomic features of Rhizophagus irregularis, R. cerebriforme, R. diaphanum and Gigaspora rosea, and their symbiotic lifestyle signature.</title>
        <authorList>
            <person name="Morin E."/>
            <person name="San Clemente H."/>
            <person name="Chen E.C.H."/>
            <person name="De La Providencia I."/>
            <person name="Hainaut M."/>
            <person name="Kuo A."/>
            <person name="Kohler A."/>
            <person name="Murat C."/>
            <person name="Tang N."/>
            <person name="Roy S."/>
            <person name="Loubradou J."/>
            <person name="Henrissat B."/>
            <person name="Grigoriev I.V."/>
            <person name="Corradi N."/>
            <person name="Roux C."/>
            <person name="Martin F.M."/>
        </authorList>
    </citation>
    <scope>NUCLEOTIDE SEQUENCE [LARGE SCALE GENOMIC DNA]</scope>
    <source>
        <strain evidence="2 3">DAOM 194757</strain>
    </source>
</reference>
<organism evidence="2 3">
    <name type="scientific">Gigaspora rosea</name>
    <dbReference type="NCBI Taxonomy" id="44941"/>
    <lineage>
        <taxon>Eukaryota</taxon>
        <taxon>Fungi</taxon>
        <taxon>Fungi incertae sedis</taxon>
        <taxon>Mucoromycota</taxon>
        <taxon>Glomeromycotina</taxon>
        <taxon>Glomeromycetes</taxon>
        <taxon>Diversisporales</taxon>
        <taxon>Gigasporaceae</taxon>
        <taxon>Gigaspora</taxon>
    </lineage>
</organism>
<evidence type="ECO:0000259" key="1">
    <source>
        <dbReference type="PROSITE" id="PS00028"/>
    </source>
</evidence>
<evidence type="ECO:0000313" key="3">
    <source>
        <dbReference type="Proteomes" id="UP000266673"/>
    </source>
</evidence>
<keyword evidence="3" id="KW-1185">Reference proteome</keyword>
<dbReference type="AlphaFoldDB" id="A0A397V2N4"/>
<sequence>MNNNSIRLSIASKCLLCQEILPSQKRLVIHERAKHRNNKIIPHCHSLTQPLLEQITFYQDAFIVLIKKRLGFNSHAVGAKQGEAGKHRLKQLVNYDYWNIRQDPNLKTVGYGLFMDHDSSYSINFIWSQSELKENGYIFQYGTVTCKFIADSREFSDWYGIWKNQPKSQEPNPQVHDIDSRKNSLNNIELTQGQRNYSDISKRIKAKKKLLDDTKKENLKRLGYSNKLDFWRQKSLILKIVEADLKGLNELLIRVKSGSIIPQEK</sequence>
<name>A0A397V2N4_9GLOM</name>
<dbReference type="Proteomes" id="UP000266673">
    <property type="component" value="Unassembled WGS sequence"/>
</dbReference>
<evidence type="ECO:0000313" key="2">
    <source>
        <dbReference type="EMBL" id="RIB16710.1"/>
    </source>
</evidence>
<proteinExistence type="predicted"/>
<protein>
    <recommendedName>
        <fullName evidence="1">C2H2-type domain-containing protein</fullName>
    </recommendedName>
</protein>
<gene>
    <name evidence="2" type="ORF">C2G38_2189191</name>
</gene>
<feature type="domain" description="C2H2-type" evidence="1">
    <location>
        <begin position="14"/>
        <end position="35"/>
    </location>
</feature>
<dbReference type="PROSITE" id="PS00028">
    <property type="entry name" value="ZINC_FINGER_C2H2_1"/>
    <property type="match status" value="1"/>
</dbReference>
<dbReference type="EMBL" id="QKWP01000655">
    <property type="protein sequence ID" value="RIB16710.1"/>
    <property type="molecule type" value="Genomic_DNA"/>
</dbReference>
<accession>A0A397V2N4</accession>